<protein>
    <submittedName>
        <fullName evidence="2">Uncharacterized protein</fullName>
    </submittedName>
</protein>
<sequence length="504" mass="54891">MSMLAHGYGIAASGSPNIVFSNVIWGYLVRALPSVAGVDGYSIATLGVLVLVGAVILHGLTRLGSHWLTATAAVMLLLVRPVLFPQFTVNAGLLAVAGLVCLAIHARQRSPLALWCGVVLLFFSYLIRSQELMLVLAVASPLLGWLIPQSSRLRPRSLRWSGGLTRIDAHWVALGTLALLMLIAGWLDWHAYQAADWQAFRELNLSRAPYTDFGAAQSLLQRPELLARYGYSTNDLTLISRWFFVDPALANPDALTAMLADAGFVLVRESGLQSGWKGVQTLLHPVLLPLLIPAVALALLRPNMRVGLAWLVCIGAMFALRFVGRPGVIRVYVPVLSLLLIAPLLAQSTSRRSSHIITALLLTAAAFAAVNAVTASQATRVQDMLMRQNLRALPHGSVASWGSTFPLEAAYPVLGRTDGNHHYRLYSLGAFTLVPNSVAASQTRAGRGLIARFKQPVGLTLFGNDQLFDLLDVYCRERLHGTPMILQNWQSANLHVTRRRCVQQ</sequence>
<dbReference type="Proteomes" id="UP001164737">
    <property type="component" value="Chromosome"/>
</dbReference>
<feature type="transmembrane region" description="Helical" evidence="1">
    <location>
        <begin position="89"/>
        <end position="105"/>
    </location>
</feature>
<feature type="transmembrane region" description="Helical" evidence="1">
    <location>
        <begin position="329"/>
        <end position="346"/>
    </location>
</feature>
<dbReference type="EMBL" id="CP107241">
    <property type="protein sequence ID" value="WAH63829.1"/>
    <property type="molecule type" value="Genomic_DNA"/>
</dbReference>
<name>A0AA47IBF5_9XANT</name>
<evidence type="ECO:0000256" key="1">
    <source>
        <dbReference type="SAM" id="Phobius"/>
    </source>
</evidence>
<feature type="transmembrane region" description="Helical" evidence="1">
    <location>
        <begin position="169"/>
        <end position="187"/>
    </location>
</feature>
<dbReference type="AlphaFoldDB" id="A0AA47IBF5"/>
<feature type="transmembrane region" description="Helical" evidence="1">
    <location>
        <begin position="307"/>
        <end position="323"/>
    </location>
</feature>
<feature type="transmembrane region" description="Helical" evidence="1">
    <location>
        <begin position="40"/>
        <end position="60"/>
    </location>
</feature>
<evidence type="ECO:0000313" key="2">
    <source>
        <dbReference type="EMBL" id="WAH63829.1"/>
    </source>
</evidence>
<feature type="transmembrane region" description="Helical" evidence="1">
    <location>
        <begin position="7"/>
        <end position="28"/>
    </location>
</feature>
<reference evidence="2" key="1">
    <citation type="submission" date="2022-10" db="EMBL/GenBank/DDBJ databases">
        <title>Complete genome sequence resource for Xanthomonas hortorum isolated from Greek Oregano.</title>
        <authorList>
            <person name="Gonzalez-Tobon J."/>
            <person name="Helmann T.C."/>
            <person name="Daughtrey M."/>
            <person name="Stodghill P.V."/>
            <person name="Filiatrault M.J."/>
        </authorList>
    </citation>
    <scope>NUCLEOTIDE SEQUENCE</scope>
    <source>
        <strain evidence="2">Oregano 108</strain>
    </source>
</reference>
<accession>A0AA47IBF5</accession>
<gene>
    <name evidence="2" type="ORF">OEG85_20750</name>
</gene>
<organism evidence="2 3">
    <name type="scientific">Xanthomonas hortorum</name>
    <dbReference type="NCBI Taxonomy" id="56454"/>
    <lineage>
        <taxon>Bacteria</taxon>
        <taxon>Pseudomonadati</taxon>
        <taxon>Pseudomonadota</taxon>
        <taxon>Gammaproteobacteria</taxon>
        <taxon>Lysobacterales</taxon>
        <taxon>Lysobacteraceae</taxon>
        <taxon>Xanthomonas</taxon>
    </lineage>
</organism>
<feature type="transmembrane region" description="Helical" evidence="1">
    <location>
        <begin position="358"/>
        <end position="378"/>
    </location>
</feature>
<feature type="transmembrane region" description="Helical" evidence="1">
    <location>
        <begin position="112"/>
        <end position="127"/>
    </location>
</feature>
<feature type="transmembrane region" description="Helical" evidence="1">
    <location>
        <begin position="133"/>
        <end position="148"/>
    </location>
</feature>
<keyword evidence="1" id="KW-0472">Membrane</keyword>
<feature type="transmembrane region" description="Helical" evidence="1">
    <location>
        <begin position="282"/>
        <end position="300"/>
    </location>
</feature>
<keyword evidence="1" id="KW-1133">Transmembrane helix</keyword>
<evidence type="ECO:0000313" key="3">
    <source>
        <dbReference type="Proteomes" id="UP001164737"/>
    </source>
</evidence>
<keyword evidence="1" id="KW-0812">Transmembrane</keyword>
<proteinExistence type="predicted"/>
<dbReference type="RefSeq" id="WP_268212858.1">
    <property type="nucleotide sequence ID" value="NZ_CP107241.1"/>
</dbReference>